<proteinExistence type="predicted"/>
<sequence>MNITFQDIIDNLFFVHKKFNKQTNTRKVVIYNNDSYNKITAIRNRLLSSVVILCFSREFTTHYEEVLDWFDFYENQGKKQTTPKHVNKFAKFKVCINSQEVPDRCIGYLVYMLSSFFHLNDLLNDFYYIFGRKLIYEKEQFEKQTWESIIKDDFLFSILLFGLDNLIDIQQTSKSSKDYFDNLIETYRKYQDYYLETITESGLPVKEHFKKALSAELAIEQQIVLNDNRFFDYIKDMGSEEIQRTKQIILSLFALTVSPELVDEIHNDSILRNPVRDGAITIEQALNYLFTSSRSPEEYQKFELENKQYHYINPSISLSLKDVVSDRVLSPLPLPFSPE</sequence>
<evidence type="ECO:0000313" key="2">
    <source>
        <dbReference type="Proteomes" id="UP001198057"/>
    </source>
</evidence>
<protein>
    <submittedName>
        <fullName evidence="1">Uncharacterized protein</fullName>
    </submittedName>
</protein>
<organism evidence="1 2">
    <name type="scientific">Streptococcus anginosus</name>
    <dbReference type="NCBI Taxonomy" id="1328"/>
    <lineage>
        <taxon>Bacteria</taxon>
        <taxon>Bacillati</taxon>
        <taxon>Bacillota</taxon>
        <taxon>Bacilli</taxon>
        <taxon>Lactobacillales</taxon>
        <taxon>Streptococcaceae</taxon>
        <taxon>Streptococcus</taxon>
        <taxon>Streptococcus anginosus group</taxon>
    </lineage>
</organism>
<dbReference type="Proteomes" id="UP001198057">
    <property type="component" value="Unassembled WGS sequence"/>
</dbReference>
<name>A0AAP2P0V4_STRAP</name>
<gene>
    <name evidence="1" type="ORF">K1I51_01110</name>
</gene>
<dbReference type="RefSeq" id="WP_223350798.1">
    <property type="nucleotide sequence ID" value="NZ_JAHZQR010000001.1"/>
</dbReference>
<accession>A0AAP2P0V4</accession>
<reference evidence="1" key="1">
    <citation type="submission" date="2021-07" db="EMBL/GenBank/DDBJ databases">
        <title>Occurrence of streptococci in the human mouth that bind to a non-human glycan.</title>
        <authorList>
            <person name="Cross B."/>
            <person name="Thamadilok S."/>
            <person name="Bensing B."/>
            <person name="Sasmal A."/>
            <person name="Khedri Z."/>
            <person name="Deng L."/>
            <person name="Yu H."/>
            <person name="Mehta A."/>
            <person name="Aluvathingal J."/>
            <person name="Nadendla S."/>
            <person name="Vickerman M."/>
            <person name="Chen X."/>
            <person name="Dewhirst F."/>
            <person name="Gill A."/>
            <person name="Lettrichova I."/>
            <person name="Diaz S."/>
            <person name="Gill S."/>
            <person name="Tettelin H."/>
            <person name="Iverson T."/>
            <person name="Sullam P."/>
            <person name="Varki A."/>
            <person name="Ruhl S."/>
        </authorList>
    </citation>
    <scope>NUCLEOTIDE SEQUENCE</scope>
    <source>
        <strain evidence="1">SK81</strain>
    </source>
</reference>
<comment type="caution">
    <text evidence="1">The sequence shown here is derived from an EMBL/GenBank/DDBJ whole genome shotgun (WGS) entry which is preliminary data.</text>
</comment>
<dbReference type="AlphaFoldDB" id="A0AAP2P0V4"/>
<evidence type="ECO:0000313" key="1">
    <source>
        <dbReference type="EMBL" id="MBZ2155261.1"/>
    </source>
</evidence>
<dbReference type="EMBL" id="JAHZQR010000001">
    <property type="protein sequence ID" value="MBZ2155261.1"/>
    <property type="molecule type" value="Genomic_DNA"/>
</dbReference>